<dbReference type="PANTHER" id="PTHR42852:SF6">
    <property type="entry name" value="THIOL:DISULFIDE INTERCHANGE PROTEIN DSBE"/>
    <property type="match status" value="1"/>
</dbReference>
<keyword evidence="5" id="KW-0732">Signal</keyword>
<evidence type="ECO:0000256" key="2">
    <source>
        <dbReference type="ARBA" id="ARBA00022748"/>
    </source>
</evidence>
<proteinExistence type="predicted"/>
<dbReference type="InterPro" id="IPR000866">
    <property type="entry name" value="AhpC/TSA"/>
</dbReference>
<evidence type="ECO:0000259" key="6">
    <source>
        <dbReference type="PROSITE" id="PS51352"/>
    </source>
</evidence>
<name>A0A1G7H835_CHIFI</name>
<feature type="signal peptide" evidence="5">
    <location>
        <begin position="1"/>
        <end position="19"/>
    </location>
</feature>
<evidence type="ECO:0000256" key="1">
    <source>
        <dbReference type="ARBA" id="ARBA00004196"/>
    </source>
</evidence>
<reference evidence="7 8" key="1">
    <citation type="submission" date="2016-10" db="EMBL/GenBank/DDBJ databases">
        <authorList>
            <person name="de Groot N.N."/>
        </authorList>
    </citation>
    <scope>NUCLEOTIDE SEQUENCE [LARGE SCALE GENOMIC DNA]</scope>
    <source>
        <strain evidence="7 8">DSM 527</strain>
    </source>
</reference>
<feature type="domain" description="Thioredoxin" evidence="6">
    <location>
        <begin position="237"/>
        <end position="377"/>
    </location>
</feature>
<dbReference type="InterPro" id="IPR050553">
    <property type="entry name" value="Thioredoxin_ResA/DsbE_sf"/>
</dbReference>
<feature type="chain" id="PRO_5011660702" evidence="5">
    <location>
        <begin position="20"/>
        <end position="377"/>
    </location>
</feature>
<keyword evidence="3" id="KW-1015">Disulfide bond</keyword>
<dbReference type="InterPro" id="IPR013766">
    <property type="entry name" value="Thioredoxin_domain"/>
</dbReference>
<dbReference type="Proteomes" id="UP000199045">
    <property type="component" value="Unassembled WGS sequence"/>
</dbReference>
<accession>A0A1G7H835</accession>
<keyword evidence="4" id="KW-0676">Redox-active center</keyword>
<dbReference type="GO" id="GO:0030313">
    <property type="term" value="C:cell envelope"/>
    <property type="evidence" value="ECO:0007669"/>
    <property type="project" value="UniProtKB-SubCell"/>
</dbReference>
<dbReference type="PANTHER" id="PTHR42852">
    <property type="entry name" value="THIOL:DISULFIDE INTERCHANGE PROTEIN DSBE"/>
    <property type="match status" value="1"/>
</dbReference>
<dbReference type="InterPro" id="IPR036249">
    <property type="entry name" value="Thioredoxin-like_sf"/>
</dbReference>
<dbReference type="OrthoDB" id="750178at2"/>
<keyword evidence="2" id="KW-0201">Cytochrome c-type biogenesis</keyword>
<evidence type="ECO:0000256" key="3">
    <source>
        <dbReference type="ARBA" id="ARBA00023157"/>
    </source>
</evidence>
<dbReference type="EMBL" id="FNBN01000001">
    <property type="protein sequence ID" value="SDE96607.1"/>
    <property type="molecule type" value="Genomic_DNA"/>
</dbReference>
<evidence type="ECO:0000313" key="7">
    <source>
        <dbReference type="EMBL" id="SDE96607.1"/>
    </source>
</evidence>
<dbReference type="RefSeq" id="WP_089828509.1">
    <property type="nucleotide sequence ID" value="NZ_FNBN01000001.1"/>
</dbReference>
<dbReference type="Pfam" id="PF00578">
    <property type="entry name" value="AhpC-TSA"/>
    <property type="match status" value="1"/>
</dbReference>
<dbReference type="GO" id="GO:0016209">
    <property type="term" value="F:antioxidant activity"/>
    <property type="evidence" value="ECO:0007669"/>
    <property type="project" value="InterPro"/>
</dbReference>
<protein>
    <submittedName>
        <fullName evidence="7">Peroxiredoxin</fullName>
    </submittedName>
</protein>
<dbReference type="STRING" id="104663.SAMN04488121_101352"/>
<gene>
    <name evidence="7" type="ORF">SAMN04488121_101352</name>
</gene>
<dbReference type="CDD" id="cd02966">
    <property type="entry name" value="TlpA_like_family"/>
    <property type="match status" value="1"/>
</dbReference>
<dbReference type="InterPro" id="IPR017937">
    <property type="entry name" value="Thioredoxin_CS"/>
</dbReference>
<dbReference type="Pfam" id="PF14289">
    <property type="entry name" value="DUF4369"/>
    <property type="match status" value="1"/>
</dbReference>
<evidence type="ECO:0000313" key="8">
    <source>
        <dbReference type="Proteomes" id="UP000199045"/>
    </source>
</evidence>
<dbReference type="AlphaFoldDB" id="A0A1G7H835"/>
<dbReference type="Gene3D" id="3.40.30.10">
    <property type="entry name" value="Glutaredoxin"/>
    <property type="match status" value="1"/>
</dbReference>
<organism evidence="7 8">
    <name type="scientific">Chitinophaga filiformis</name>
    <name type="common">Myxococcus filiformis</name>
    <name type="synonym">Flexibacter filiformis</name>
    <dbReference type="NCBI Taxonomy" id="104663"/>
    <lineage>
        <taxon>Bacteria</taxon>
        <taxon>Pseudomonadati</taxon>
        <taxon>Bacteroidota</taxon>
        <taxon>Chitinophagia</taxon>
        <taxon>Chitinophagales</taxon>
        <taxon>Chitinophagaceae</taxon>
        <taxon>Chitinophaga</taxon>
    </lineage>
</organism>
<dbReference type="PROSITE" id="PS00194">
    <property type="entry name" value="THIOREDOXIN_1"/>
    <property type="match status" value="1"/>
</dbReference>
<dbReference type="GO" id="GO:0017004">
    <property type="term" value="P:cytochrome complex assembly"/>
    <property type="evidence" value="ECO:0007669"/>
    <property type="project" value="UniProtKB-KW"/>
</dbReference>
<dbReference type="InterPro" id="IPR025380">
    <property type="entry name" value="DUF4369"/>
</dbReference>
<dbReference type="PROSITE" id="PS51352">
    <property type="entry name" value="THIOREDOXIN_2"/>
    <property type="match status" value="1"/>
</dbReference>
<evidence type="ECO:0000256" key="4">
    <source>
        <dbReference type="ARBA" id="ARBA00023284"/>
    </source>
</evidence>
<comment type="subcellular location">
    <subcellularLocation>
        <location evidence="1">Cell envelope</location>
    </subcellularLocation>
</comment>
<dbReference type="SUPFAM" id="SSF52833">
    <property type="entry name" value="Thioredoxin-like"/>
    <property type="match status" value="1"/>
</dbReference>
<dbReference type="GO" id="GO:0016491">
    <property type="term" value="F:oxidoreductase activity"/>
    <property type="evidence" value="ECO:0007669"/>
    <property type="project" value="InterPro"/>
</dbReference>
<sequence>MKQLLAAFTLLLSPGILLAQKGDFVLKGKIGSWNAPAKVQFVYRNGGVDVRDSAELKDGTFQFKGTVDGPSQAMMVLKHINPPADPRARDMIVFYVEKGTITMTSPDSVQKATFAGSQVNTDNQRLQEALKPVGALFGQLNAEYMAADEEKRGSLEFRQYLDQKVEDIRKQEKAIYVDFVKNNPKSIISLDALQQYSGGMPDDVGQIESMYNSLDPKVKSSKNGQEYAKLLNSWKSTAIGAEAPLFTQNDTLGKPVNLKDFRGKYVLVDFWASWCGPCRAENPNVVAAYNNHKDKQFTILSVSLDQPNGHDAWLKAIHKDNLTWTHVSDLKYWDNAVAKMYGVRSVPQNFLLDPQGKIVAKNLRGEELDKRLSEILK</sequence>
<evidence type="ECO:0000256" key="5">
    <source>
        <dbReference type="SAM" id="SignalP"/>
    </source>
</evidence>